<protein>
    <submittedName>
        <fullName evidence="3">DUF2169 domain-containing protein</fullName>
    </submittedName>
</protein>
<evidence type="ECO:0000256" key="1">
    <source>
        <dbReference type="SAM" id="MobiDB-lite"/>
    </source>
</evidence>
<feature type="region of interest" description="Disordered" evidence="1">
    <location>
        <begin position="147"/>
        <end position="166"/>
    </location>
</feature>
<keyword evidence="4" id="KW-1185">Reference proteome</keyword>
<dbReference type="Pfam" id="PF09937">
    <property type="entry name" value="DUF2169"/>
    <property type="match status" value="1"/>
</dbReference>
<dbReference type="RefSeq" id="WP_206723659.1">
    <property type="nucleotide sequence ID" value="NZ_CP071090.1"/>
</dbReference>
<dbReference type="EMBL" id="CP071090">
    <property type="protein sequence ID" value="QSQ22082.1"/>
    <property type="molecule type" value="Genomic_DNA"/>
</dbReference>
<name>A0ABX7NT63_9BACT</name>
<sequence>MWELQNHTPFAAASAITIDKHGEKHWVVVVKGTFRIGAGGFLDVADQQDEPRLAPEYRGAEGESSLLYEQDLIAAKPRTDLYLNATAYAPRGQPCNELAVGLRTPRGQKALLIRGDQTWERNLVRQLVPTPPRPFVQMPITYERAYGGYDREDPEPSKHRLDRRNPVGTGFCTSAAHRAGKSLPNVQLPGEPLEKGPGGFGALCSYWEPRIRYQGTYDEQWVKTQKPLLPVDYDSQFLQCAPTDQQFEPPLRGGERLALVNLTPSGVLQLDLPKRYFSFATHIGQRRLAHHARLNTVIVEPDHSRLIMVWHSTLSCHRDIDDIDFTRIIEKPYV</sequence>
<feature type="domain" description="DUF2169" evidence="2">
    <location>
        <begin position="21"/>
        <end position="311"/>
    </location>
</feature>
<proteinExistence type="predicted"/>
<dbReference type="InterPro" id="IPR018683">
    <property type="entry name" value="DUF2169"/>
</dbReference>
<evidence type="ECO:0000259" key="2">
    <source>
        <dbReference type="Pfam" id="PF09937"/>
    </source>
</evidence>
<dbReference type="Proteomes" id="UP000662747">
    <property type="component" value="Chromosome"/>
</dbReference>
<gene>
    <name evidence="3" type="ORF">JY651_44265</name>
</gene>
<organism evidence="3 4">
    <name type="scientific">Pyxidicoccus parkwayensis</name>
    <dbReference type="NCBI Taxonomy" id="2813578"/>
    <lineage>
        <taxon>Bacteria</taxon>
        <taxon>Pseudomonadati</taxon>
        <taxon>Myxococcota</taxon>
        <taxon>Myxococcia</taxon>
        <taxon>Myxococcales</taxon>
        <taxon>Cystobacterineae</taxon>
        <taxon>Myxococcaceae</taxon>
        <taxon>Pyxidicoccus</taxon>
    </lineage>
</organism>
<evidence type="ECO:0000313" key="4">
    <source>
        <dbReference type="Proteomes" id="UP000662747"/>
    </source>
</evidence>
<reference evidence="3 4" key="1">
    <citation type="submission" date="2021-02" db="EMBL/GenBank/DDBJ databases">
        <title>De Novo genome assembly of isolated myxobacteria.</title>
        <authorList>
            <person name="Stevens D.C."/>
        </authorList>
    </citation>
    <scope>NUCLEOTIDE SEQUENCE [LARGE SCALE GENOMIC DNA]</scope>
    <source>
        <strain evidence="4">SCPEA02</strain>
    </source>
</reference>
<evidence type="ECO:0000313" key="3">
    <source>
        <dbReference type="EMBL" id="QSQ22082.1"/>
    </source>
</evidence>
<feature type="compositionally biased region" description="Basic and acidic residues" evidence="1">
    <location>
        <begin position="149"/>
        <end position="165"/>
    </location>
</feature>
<accession>A0ABX7NT63</accession>